<sequence>MNSPWGWLGQLCGDDPTRLDKILETVSWTNLVMLSSDKARMVKRKDIVEKVNKIDLKAHRERFNG</sequence>
<protein>
    <submittedName>
        <fullName evidence="1">Uncharacterized protein</fullName>
    </submittedName>
</protein>
<dbReference type="EMBL" id="FXAU01000004">
    <property type="protein sequence ID" value="SMG35378.1"/>
    <property type="molecule type" value="Genomic_DNA"/>
</dbReference>
<dbReference type="AlphaFoldDB" id="A0A1X7K585"/>
<dbReference type="STRING" id="561061.SAMN05660862_2518"/>
<evidence type="ECO:0000313" key="2">
    <source>
        <dbReference type="Proteomes" id="UP000192980"/>
    </source>
</evidence>
<organism evidence="1 2">
    <name type="scientific">Sphingobacterium psychroaquaticum</name>
    <dbReference type="NCBI Taxonomy" id="561061"/>
    <lineage>
        <taxon>Bacteria</taxon>
        <taxon>Pseudomonadati</taxon>
        <taxon>Bacteroidota</taxon>
        <taxon>Sphingobacteriia</taxon>
        <taxon>Sphingobacteriales</taxon>
        <taxon>Sphingobacteriaceae</taxon>
        <taxon>Sphingobacterium</taxon>
    </lineage>
</organism>
<accession>A0A1X7K585</accession>
<proteinExistence type="predicted"/>
<reference evidence="1 2" key="1">
    <citation type="submission" date="2017-04" db="EMBL/GenBank/DDBJ databases">
        <authorList>
            <person name="Afonso C.L."/>
            <person name="Miller P.J."/>
            <person name="Scott M.A."/>
            <person name="Spackman E."/>
            <person name="Goraichik I."/>
            <person name="Dimitrov K.M."/>
            <person name="Suarez D.L."/>
            <person name="Swayne D.E."/>
        </authorList>
    </citation>
    <scope>NUCLEOTIDE SEQUENCE [LARGE SCALE GENOMIC DNA]</scope>
    <source>
        <strain evidence="1 2">DSM 22418</strain>
    </source>
</reference>
<name>A0A1X7K585_9SPHI</name>
<evidence type="ECO:0000313" key="1">
    <source>
        <dbReference type="EMBL" id="SMG35378.1"/>
    </source>
</evidence>
<gene>
    <name evidence="1" type="ORF">SAMN05660862_2518</name>
</gene>
<dbReference type="Proteomes" id="UP000192980">
    <property type="component" value="Unassembled WGS sequence"/>
</dbReference>
<keyword evidence="2" id="KW-1185">Reference proteome</keyword>
<dbReference type="RefSeq" id="WP_085473249.1">
    <property type="nucleotide sequence ID" value="NZ_FXAU01000004.1"/>
</dbReference>